<dbReference type="CDD" id="cd07377">
    <property type="entry name" value="WHTH_GntR"/>
    <property type="match status" value="1"/>
</dbReference>
<keyword evidence="1" id="KW-0805">Transcription regulation</keyword>
<reference evidence="5" key="1">
    <citation type="submission" date="2018-06" db="EMBL/GenBank/DDBJ databases">
        <authorList>
            <person name="Zhirakovskaya E."/>
        </authorList>
    </citation>
    <scope>NUCLEOTIDE SEQUENCE</scope>
</reference>
<dbReference type="InterPro" id="IPR028978">
    <property type="entry name" value="Chorismate_lyase_/UTRA_dom_sf"/>
</dbReference>
<dbReference type="InterPro" id="IPR050679">
    <property type="entry name" value="Bact_HTH_transcr_reg"/>
</dbReference>
<dbReference type="AlphaFoldDB" id="A0A3B0T762"/>
<evidence type="ECO:0000256" key="3">
    <source>
        <dbReference type="ARBA" id="ARBA00023163"/>
    </source>
</evidence>
<dbReference type="SUPFAM" id="SSF64288">
    <property type="entry name" value="Chorismate lyase-like"/>
    <property type="match status" value="1"/>
</dbReference>
<proteinExistence type="predicted"/>
<evidence type="ECO:0000256" key="2">
    <source>
        <dbReference type="ARBA" id="ARBA00023125"/>
    </source>
</evidence>
<keyword evidence="3" id="KW-0804">Transcription</keyword>
<accession>A0A3B0T762</accession>
<protein>
    <submittedName>
        <fullName evidence="5">Transcriptional regulator, GntR family</fullName>
    </submittedName>
</protein>
<keyword evidence="2" id="KW-0238">DNA-binding</keyword>
<dbReference type="PANTHER" id="PTHR44846:SF10">
    <property type="entry name" value="TRANSCRIPTIONAL REGULATOR-RELATED"/>
    <property type="match status" value="1"/>
</dbReference>
<dbReference type="InterPro" id="IPR036390">
    <property type="entry name" value="WH_DNA-bd_sf"/>
</dbReference>
<dbReference type="InterPro" id="IPR000524">
    <property type="entry name" value="Tscrpt_reg_HTH_GntR"/>
</dbReference>
<dbReference type="InterPro" id="IPR036388">
    <property type="entry name" value="WH-like_DNA-bd_sf"/>
</dbReference>
<dbReference type="PROSITE" id="PS50949">
    <property type="entry name" value="HTH_GNTR"/>
    <property type="match status" value="1"/>
</dbReference>
<feature type="domain" description="HTH gntR-type" evidence="4">
    <location>
        <begin position="27"/>
        <end position="95"/>
    </location>
</feature>
<evidence type="ECO:0000256" key="1">
    <source>
        <dbReference type="ARBA" id="ARBA00023015"/>
    </source>
</evidence>
<dbReference type="PRINTS" id="PR00035">
    <property type="entry name" value="HTHGNTR"/>
</dbReference>
<dbReference type="PANTHER" id="PTHR44846">
    <property type="entry name" value="MANNOSYL-D-GLYCERATE TRANSPORT/METABOLISM SYSTEM REPRESSOR MNGR-RELATED"/>
    <property type="match status" value="1"/>
</dbReference>
<dbReference type="Pfam" id="PF07702">
    <property type="entry name" value="UTRA"/>
    <property type="match status" value="1"/>
</dbReference>
<name>A0A3B0T762_9ZZZZ</name>
<dbReference type="SMART" id="SM00345">
    <property type="entry name" value="HTH_GNTR"/>
    <property type="match status" value="1"/>
</dbReference>
<dbReference type="Pfam" id="PF00392">
    <property type="entry name" value="GntR"/>
    <property type="match status" value="1"/>
</dbReference>
<sequence>MIEDWTIPRGGDWSISEPARKSWDRKVPYYMRFRDHFATMIEAGTLAPGTKLPPERALAEDFSITRVTVRQALMRMEIEGLIFREDRRGWFVSPPRVRYDPTANTSFTESIAEQGRTAGTTVLSKQRMPASQWEAAHLGCAIGDPVFAISRLRTVDGRAVLVEKIHIKAARCPELLDFPLDQSITGLMSREFGIIERRTQINMRPAALSEVSAKALGVAVGTPGLYLSRTIVDQFNEVVELDEEFWRHDAIDICISAAGRTQNDTS</sequence>
<dbReference type="Gene3D" id="1.10.10.10">
    <property type="entry name" value="Winged helix-like DNA-binding domain superfamily/Winged helix DNA-binding domain"/>
    <property type="match status" value="1"/>
</dbReference>
<dbReference type="EMBL" id="UOEM01000051">
    <property type="protein sequence ID" value="VAW12690.1"/>
    <property type="molecule type" value="Genomic_DNA"/>
</dbReference>
<dbReference type="GO" id="GO:0003677">
    <property type="term" value="F:DNA binding"/>
    <property type="evidence" value="ECO:0007669"/>
    <property type="project" value="UniProtKB-KW"/>
</dbReference>
<dbReference type="InterPro" id="IPR011663">
    <property type="entry name" value="UTRA"/>
</dbReference>
<dbReference type="GO" id="GO:0003700">
    <property type="term" value="F:DNA-binding transcription factor activity"/>
    <property type="evidence" value="ECO:0007669"/>
    <property type="project" value="InterPro"/>
</dbReference>
<dbReference type="Gene3D" id="3.40.1410.10">
    <property type="entry name" value="Chorismate lyase-like"/>
    <property type="match status" value="1"/>
</dbReference>
<dbReference type="GO" id="GO:0045892">
    <property type="term" value="P:negative regulation of DNA-templated transcription"/>
    <property type="evidence" value="ECO:0007669"/>
    <property type="project" value="TreeGrafter"/>
</dbReference>
<dbReference type="SUPFAM" id="SSF46785">
    <property type="entry name" value="Winged helix' DNA-binding domain"/>
    <property type="match status" value="1"/>
</dbReference>
<organism evidence="5">
    <name type="scientific">hydrothermal vent metagenome</name>
    <dbReference type="NCBI Taxonomy" id="652676"/>
    <lineage>
        <taxon>unclassified sequences</taxon>
        <taxon>metagenomes</taxon>
        <taxon>ecological metagenomes</taxon>
    </lineage>
</organism>
<evidence type="ECO:0000313" key="5">
    <source>
        <dbReference type="EMBL" id="VAW12690.1"/>
    </source>
</evidence>
<evidence type="ECO:0000259" key="4">
    <source>
        <dbReference type="PROSITE" id="PS50949"/>
    </source>
</evidence>
<gene>
    <name evidence="5" type="ORF">MNBD_ALPHA09-245</name>
</gene>
<dbReference type="SMART" id="SM00866">
    <property type="entry name" value="UTRA"/>
    <property type="match status" value="1"/>
</dbReference>